<accession>A0A6G6WBF3</accession>
<reference evidence="2 3" key="1">
    <citation type="submission" date="2020-02" db="EMBL/GenBank/DDBJ databases">
        <title>Full genome sequence of Nocardioides sp. R-3366.</title>
        <authorList>
            <person name="Im W.-T."/>
        </authorList>
    </citation>
    <scope>NUCLEOTIDE SEQUENCE [LARGE SCALE GENOMIC DNA]</scope>
    <source>
        <strain evidence="2 3">R-3366</strain>
    </source>
</reference>
<keyword evidence="3" id="KW-1185">Reference proteome</keyword>
<evidence type="ECO:0000313" key="2">
    <source>
        <dbReference type="EMBL" id="QIG42435.1"/>
    </source>
</evidence>
<evidence type="ECO:0000313" key="3">
    <source>
        <dbReference type="Proteomes" id="UP000502996"/>
    </source>
</evidence>
<dbReference type="KEGG" id="nano:G5V58_06320"/>
<gene>
    <name evidence="2" type="ORF">G5V58_06320</name>
</gene>
<feature type="transmembrane region" description="Helical" evidence="1">
    <location>
        <begin position="140"/>
        <end position="161"/>
    </location>
</feature>
<dbReference type="Proteomes" id="UP000502996">
    <property type="component" value="Chromosome"/>
</dbReference>
<feature type="transmembrane region" description="Helical" evidence="1">
    <location>
        <begin position="217"/>
        <end position="248"/>
    </location>
</feature>
<organism evidence="2 3">
    <name type="scientific">Nocardioides anomalus</name>
    <dbReference type="NCBI Taxonomy" id="2712223"/>
    <lineage>
        <taxon>Bacteria</taxon>
        <taxon>Bacillati</taxon>
        <taxon>Actinomycetota</taxon>
        <taxon>Actinomycetes</taxon>
        <taxon>Propionibacteriales</taxon>
        <taxon>Nocardioidaceae</taxon>
        <taxon>Nocardioides</taxon>
    </lineage>
</organism>
<feature type="transmembrane region" description="Helical" evidence="1">
    <location>
        <begin position="67"/>
        <end position="86"/>
    </location>
</feature>
<proteinExistence type="predicted"/>
<protein>
    <submittedName>
        <fullName evidence="2">Uncharacterized protein</fullName>
    </submittedName>
</protein>
<keyword evidence="1" id="KW-0472">Membrane</keyword>
<evidence type="ECO:0000256" key="1">
    <source>
        <dbReference type="SAM" id="Phobius"/>
    </source>
</evidence>
<name>A0A6G6WBF3_9ACTN</name>
<keyword evidence="1" id="KW-0812">Transmembrane</keyword>
<sequence>MPDRDQTLHATETWFEQHGLTYFVPEMRGSVRDALRVRRTLPVLLAVVLVSLGGGIALAFVSDEVSAAPATLLSLVGLGALAYGLVRLHVGPILRWALGRTFGSLFRLLPMTTRALPLLLLAITFLFINTEVWQVASFLTVGQLWLVVVLFLFLGLAFLFVRLPEEVDKADDDLDDATLLEVCAGTPVESAAHELVDDDGPDPASYAEVQGYERWNLVLVLVVIQGVQVLLLTLSVFVFLLVFGSLIMSEGVMVSWLDTRESGLTVDLAKVSAFLSAFSGLYLTVSTVTDETYREQFFGDVMDELRRAVGVRAVYLALRDRPVTGAGRPAPPAPAG</sequence>
<dbReference type="RefSeq" id="WP_165229951.1">
    <property type="nucleotide sequence ID" value="NZ_CP049257.1"/>
</dbReference>
<keyword evidence="1" id="KW-1133">Transmembrane helix</keyword>
<dbReference type="EMBL" id="CP049257">
    <property type="protein sequence ID" value="QIG42435.1"/>
    <property type="molecule type" value="Genomic_DNA"/>
</dbReference>
<dbReference type="AlphaFoldDB" id="A0A6G6WBF3"/>
<feature type="transmembrane region" description="Helical" evidence="1">
    <location>
        <begin position="268"/>
        <end position="285"/>
    </location>
</feature>
<feature type="transmembrane region" description="Helical" evidence="1">
    <location>
        <begin position="41"/>
        <end position="61"/>
    </location>
</feature>
<feature type="transmembrane region" description="Helical" evidence="1">
    <location>
        <begin position="106"/>
        <end position="128"/>
    </location>
</feature>